<dbReference type="Proteomes" id="UP000297245">
    <property type="component" value="Unassembled WGS sequence"/>
</dbReference>
<dbReference type="InterPro" id="IPR041078">
    <property type="entry name" value="Plavaka"/>
</dbReference>
<accession>A0A4S8LJW8</accession>
<dbReference type="PROSITE" id="PS00028">
    <property type="entry name" value="ZINC_FINGER_C2H2_1"/>
    <property type="match status" value="1"/>
</dbReference>
<name>A0A4S8LJW8_DENBC</name>
<dbReference type="EMBL" id="ML179365">
    <property type="protein sequence ID" value="THU89492.1"/>
    <property type="molecule type" value="Genomic_DNA"/>
</dbReference>
<evidence type="ECO:0000259" key="2">
    <source>
        <dbReference type="PROSITE" id="PS00028"/>
    </source>
</evidence>
<sequence length="968" mass="110311">MPRKSIHPRNVLCPIEGCNRLFINQQGITTHIRNEHGRLKRSGPPGNRDQPSGSRSNYLLHHNNSEWSTAPDSPHANDSFCSSSPVNSPPTRTPEPEPELEPEPEGLYTEEIHPFLNGRPCDAEGNYLVSGAPPPPFDPPSDDYYPYEKRTSFELADLLYRREQMSGGNINELLRIWAADSDRDPPFANKADMLETIDATIVGDIPWQCFTLSYDGPLPDKPEPWMKKKFEVYYRDPRLLLQQQLSSRDFVGEIDYAPKKVFDQNGRVFENFMEGRWIWQQADKLAQDPNMHGCTLVPTICGSDKTTVSVATGQNEYYPFYLSQGNIHNNVRRAHRDGISLCAFLAIPKTDREHEDSALFRRFRRHLFHTSLREILKPLLPGMTTPEVVRFGDGHYRRVVYCLGPYIADYPEQVMLACIVQNWCSRCTAHRTDLDGEGGRRSHVLTEALMNTMSARTLWDDYGIVDGIMPFTHYFPHTDIHELIAPDLLHQIIKGTFKDHLVTWMEEYLDLTYSKAEAKKIKAEIDRRIAAVPPFPGLRRFPEGRGYKQWTGDDSKALMKVILPAISGLVPPQMVRTFSAFLEFCYLVRRNTINQETLVAIDAAVARFHHERDIFREVGVRDEDTTLGFSIPRQHALSHYRYLIEEFGAPNGLCSSITESKHIKAVKEPWRRSRRFEALGQMLVINSRMDKLAASRVDFKSRGMLDGPLSEKLELLMGEIPEDADDDDGGDVDGDRIDGEVKLARCPIRSLPKTLDALANHIRVPELPFLINRFLYYHDNPDFDRDAPIPPHLLPTYSQKVEVYPSAVATFYAPSDKSGIGGMYRERIRSTASWQGGPPRRDCVFVVADPDMEGFRGLLVARVLLFFSIKRRKDTTRFPCALVTWFSTLGNEPCPETGMWRVTPDTNSNGHRKMDVIHLDSVLRGAHLIGIAGEDHLPRGFKFTDSLDAFKAFYVNKYADHHAHEIAF</sequence>
<dbReference type="Pfam" id="PF18759">
    <property type="entry name" value="Plavaka"/>
    <property type="match status" value="1"/>
</dbReference>
<dbReference type="InterPro" id="IPR013087">
    <property type="entry name" value="Znf_C2H2_type"/>
</dbReference>
<protein>
    <recommendedName>
        <fullName evidence="2">C2H2-type domain-containing protein</fullName>
    </recommendedName>
</protein>
<keyword evidence="4" id="KW-1185">Reference proteome</keyword>
<dbReference type="AlphaFoldDB" id="A0A4S8LJW8"/>
<proteinExistence type="predicted"/>
<organism evidence="3 4">
    <name type="scientific">Dendrothele bispora (strain CBS 962.96)</name>
    <dbReference type="NCBI Taxonomy" id="1314807"/>
    <lineage>
        <taxon>Eukaryota</taxon>
        <taxon>Fungi</taxon>
        <taxon>Dikarya</taxon>
        <taxon>Basidiomycota</taxon>
        <taxon>Agaricomycotina</taxon>
        <taxon>Agaricomycetes</taxon>
        <taxon>Agaricomycetidae</taxon>
        <taxon>Agaricales</taxon>
        <taxon>Agaricales incertae sedis</taxon>
        <taxon>Dendrothele</taxon>
    </lineage>
</organism>
<evidence type="ECO:0000313" key="3">
    <source>
        <dbReference type="EMBL" id="THU89492.1"/>
    </source>
</evidence>
<dbReference type="OrthoDB" id="3199698at2759"/>
<evidence type="ECO:0000313" key="4">
    <source>
        <dbReference type="Proteomes" id="UP000297245"/>
    </source>
</evidence>
<reference evidence="3 4" key="1">
    <citation type="journal article" date="2019" name="Nat. Ecol. Evol.">
        <title>Megaphylogeny resolves global patterns of mushroom evolution.</title>
        <authorList>
            <person name="Varga T."/>
            <person name="Krizsan K."/>
            <person name="Foldi C."/>
            <person name="Dima B."/>
            <person name="Sanchez-Garcia M."/>
            <person name="Sanchez-Ramirez S."/>
            <person name="Szollosi G.J."/>
            <person name="Szarkandi J.G."/>
            <person name="Papp V."/>
            <person name="Albert L."/>
            <person name="Andreopoulos W."/>
            <person name="Angelini C."/>
            <person name="Antonin V."/>
            <person name="Barry K.W."/>
            <person name="Bougher N.L."/>
            <person name="Buchanan P."/>
            <person name="Buyck B."/>
            <person name="Bense V."/>
            <person name="Catcheside P."/>
            <person name="Chovatia M."/>
            <person name="Cooper J."/>
            <person name="Damon W."/>
            <person name="Desjardin D."/>
            <person name="Finy P."/>
            <person name="Geml J."/>
            <person name="Haridas S."/>
            <person name="Hughes K."/>
            <person name="Justo A."/>
            <person name="Karasinski D."/>
            <person name="Kautmanova I."/>
            <person name="Kiss B."/>
            <person name="Kocsube S."/>
            <person name="Kotiranta H."/>
            <person name="LaButti K.M."/>
            <person name="Lechner B.E."/>
            <person name="Liimatainen K."/>
            <person name="Lipzen A."/>
            <person name="Lukacs Z."/>
            <person name="Mihaltcheva S."/>
            <person name="Morgado L.N."/>
            <person name="Niskanen T."/>
            <person name="Noordeloos M.E."/>
            <person name="Ohm R.A."/>
            <person name="Ortiz-Santana B."/>
            <person name="Ovrebo C."/>
            <person name="Racz N."/>
            <person name="Riley R."/>
            <person name="Savchenko A."/>
            <person name="Shiryaev A."/>
            <person name="Soop K."/>
            <person name="Spirin V."/>
            <person name="Szebenyi C."/>
            <person name="Tomsovsky M."/>
            <person name="Tulloss R.E."/>
            <person name="Uehling J."/>
            <person name="Grigoriev I.V."/>
            <person name="Vagvolgyi C."/>
            <person name="Papp T."/>
            <person name="Martin F.M."/>
            <person name="Miettinen O."/>
            <person name="Hibbett D.S."/>
            <person name="Nagy L.G."/>
        </authorList>
    </citation>
    <scope>NUCLEOTIDE SEQUENCE [LARGE SCALE GENOMIC DNA]</scope>
    <source>
        <strain evidence="3 4">CBS 962.96</strain>
    </source>
</reference>
<feature type="domain" description="C2H2-type" evidence="2">
    <location>
        <begin position="13"/>
        <end position="36"/>
    </location>
</feature>
<evidence type="ECO:0000256" key="1">
    <source>
        <dbReference type="SAM" id="MobiDB-lite"/>
    </source>
</evidence>
<gene>
    <name evidence="3" type="ORF">K435DRAFT_969076</name>
</gene>
<feature type="region of interest" description="Disordered" evidence="1">
    <location>
        <begin position="34"/>
        <end position="104"/>
    </location>
</feature>